<organism evidence="3 4">
    <name type="scientific">Tritrichomonas musculus</name>
    <dbReference type="NCBI Taxonomy" id="1915356"/>
    <lineage>
        <taxon>Eukaryota</taxon>
        <taxon>Metamonada</taxon>
        <taxon>Parabasalia</taxon>
        <taxon>Tritrichomonadida</taxon>
        <taxon>Tritrichomonadidae</taxon>
        <taxon>Tritrichomonas</taxon>
    </lineage>
</organism>
<evidence type="ECO:0000313" key="3">
    <source>
        <dbReference type="EMBL" id="KAK8852756.1"/>
    </source>
</evidence>
<keyword evidence="4" id="KW-1185">Reference proteome</keyword>
<reference evidence="3 4" key="1">
    <citation type="submission" date="2024-04" db="EMBL/GenBank/DDBJ databases">
        <title>Tritrichomonas musculus Genome.</title>
        <authorList>
            <person name="Alves-Ferreira E."/>
            <person name="Grigg M."/>
            <person name="Lorenzi H."/>
            <person name="Galac M."/>
        </authorList>
    </citation>
    <scope>NUCLEOTIDE SEQUENCE [LARGE SCALE GENOMIC DNA]</scope>
    <source>
        <strain evidence="3 4">EAF2021</strain>
    </source>
</reference>
<dbReference type="Proteomes" id="UP001470230">
    <property type="component" value="Unassembled WGS sequence"/>
</dbReference>
<proteinExistence type="predicted"/>
<dbReference type="EMBL" id="JAPFFF010000551">
    <property type="protein sequence ID" value="KAK8834011.1"/>
    <property type="molecule type" value="Genomic_DNA"/>
</dbReference>
<sequence length="522" mass="61410">MEEEDDIFLLKSDSEPEKDEKNNESIDQNKIVETITPLTNKDQNKKKHKKNHHHHHHHHHHSKSKSKSTSKENKSILKTSNFPIIQNETFCLNNPTKDDEEDIVNFKFELSDSYELSNENNQFLQPNASIPRIIEAPKPDNIVQTPKQIQKIETPKPDNIIQTPKQIQKIETPKTEIKASSLQITNILPIEKKELNNDFQITSVDQKSDELPDIKIVPKKKDLYINKTPKKIQLTTNRNTTQSSFEYKILSALDQSLNHLSQDFLEDFQYYVEKAFSYDQLFDDFMISLKSEVLEIFQKNNNLKENNIRLIDNLPNITENITNNVPHLKKTGIELPLKENESVDVPDVLHIQEKLISTHQCLAEIQSEKSNFQENDEFEIHYENLKSSQLKRVELEAISQVQSERMRHLEARIKEIQDKNDLNMKHKYCSTYLDESLKNSMTALMKDLQNINIEDRNKRMPKLDKIKKDLYQCKIDNQQISYEIEYYENLVEKSFCPLFKQFDKQYSFGPFASHRRENIISE</sequence>
<evidence type="ECO:0000313" key="2">
    <source>
        <dbReference type="EMBL" id="KAK8834011.1"/>
    </source>
</evidence>
<gene>
    <name evidence="3" type="ORF">M9Y10_017746</name>
    <name evidence="2" type="ORF">M9Y10_037205</name>
</gene>
<protein>
    <submittedName>
        <fullName evidence="3">Uncharacterized protein</fullName>
    </submittedName>
</protein>
<feature type="compositionally biased region" description="Basic and acidic residues" evidence="1">
    <location>
        <begin position="12"/>
        <end position="24"/>
    </location>
</feature>
<evidence type="ECO:0000256" key="1">
    <source>
        <dbReference type="SAM" id="MobiDB-lite"/>
    </source>
</evidence>
<dbReference type="EMBL" id="JAPFFF010000023">
    <property type="protein sequence ID" value="KAK8852756.1"/>
    <property type="molecule type" value="Genomic_DNA"/>
</dbReference>
<feature type="compositionally biased region" description="Basic residues" evidence="1">
    <location>
        <begin position="44"/>
        <end position="68"/>
    </location>
</feature>
<accession>A0ABR2HUD6</accession>
<name>A0ABR2HUD6_9EUKA</name>
<evidence type="ECO:0000313" key="4">
    <source>
        <dbReference type="Proteomes" id="UP001470230"/>
    </source>
</evidence>
<comment type="caution">
    <text evidence="3">The sequence shown here is derived from an EMBL/GenBank/DDBJ whole genome shotgun (WGS) entry which is preliminary data.</text>
</comment>
<feature type="region of interest" description="Disordered" evidence="1">
    <location>
        <begin position="1"/>
        <end position="79"/>
    </location>
</feature>